<evidence type="ECO:0000313" key="1">
    <source>
        <dbReference type="EMBL" id="EDS73011.1"/>
    </source>
</evidence>
<gene>
    <name evidence="1" type="ORF">ANASTE_00726</name>
</gene>
<dbReference type="EMBL" id="ABIL02000005">
    <property type="protein sequence ID" value="EDS73011.1"/>
    <property type="molecule type" value="Genomic_DNA"/>
</dbReference>
<dbReference type="HOGENOM" id="CLU_2679635_0_0_9"/>
<name>B1C7M4_9FIRM</name>
<dbReference type="AlphaFoldDB" id="B1C7M4"/>
<keyword evidence="2" id="KW-1185">Reference proteome</keyword>
<organism evidence="1 2">
    <name type="scientific">Anaerofustis stercorihominis DSM 17244</name>
    <dbReference type="NCBI Taxonomy" id="445971"/>
    <lineage>
        <taxon>Bacteria</taxon>
        <taxon>Bacillati</taxon>
        <taxon>Bacillota</taxon>
        <taxon>Clostridia</taxon>
        <taxon>Eubacteriales</taxon>
        <taxon>Eubacteriaceae</taxon>
        <taxon>Anaerofustis</taxon>
    </lineage>
</organism>
<proteinExistence type="predicted"/>
<protein>
    <submittedName>
        <fullName evidence="1">Uncharacterized protein</fullName>
    </submittedName>
</protein>
<comment type="caution">
    <text evidence="1">The sequence shown here is derived from an EMBL/GenBank/DDBJ whole genome shotgun (WGS) entry which is preliminary data.</text>
</comment>
<evidence type="ECO:0000313" key="2">
    <source>
        <dbReference type="Proteomes" id="UP000005178"/>
    </source>
</evidence>
<dbReference type="RefSeq" id="WP_007049175.1">
    <property type="nucleotide sequence ID" value="NZ_DS560015.1"/>
</dbReference>
<reference evidence="1" key="1">
    <citation type="submission" date="2008-01" db="EMBL/GenBank/DDBJ databases">
        <authorList>
            <person name="Fulton L."/>
            <person name="Clifton S."/>
            <person name="Fulton B."/>
            <person name="Xu J."/>
            <person name="Minx P."/>
            <person name="Pepin K.H."/>
            <person name="Johnson M."/>
            <person name="Thiruvilangam P."/>
            <person name="Bhonagiri V."/>
            <person name="Nash W.E."/>
            <person name="Mardis E.R."/>
            <person name="Wilson R.K."/>
        </authorList>
    </citation>
    <scope>NUCLEOTIDE SEQUENCE [LARGE SCALE GENOMIC DNA]</scope>
    <source>
        <strain evidence="1">DSM 17244</strain>
    </source>
</reference>
<sequence>MKEYKNIMELYYKSLDKKDYHKLYEKYIDPEFDKIMKSKSFSDVDECAGSLAANAEMLGFVMGFKYATDLWKEC</sequence>
<dbReference type="STRING" id="445971.ANASTE_00726"/>
<accession>B1C7M4</accession>
<dbReference type="Proteomes" id="UP000005178">
    <property type="component" value="Unassembled WGS sequence"/>
</dbReference>
<dbReference type="GeneID" id="97999623"/>
<reference evidence="1" key="2">
    <citation type="submission" date="2013-08" db="EMBL/GenBank/DDBJ databases">
        <title>Draft genome sequence of Anaerofustis stercorihominis (DSM 17244).</title>
        <authorList>
            <person name="Sudarsanam P."/>
            <person name="Ley R."/>
            <person name="Guruge J."/>
            <person name="Turnbaugh P.J."/>
            <person name="Mahowald M."/>
            <person name="Liep D."/>
            <person name="Gordon J."/>
        </authorList>
    </citation>
    <scope>NUCLEOTIDE SEQUENCE</scope>
    <source>
        <strain evidence="1">DSM 17244</strain>
    </source>
</reference>